<feature type="domain" description="2EXR" evidence="1">
    <location>
        <begin position="26"/>
        <end position="92"/>
    </location>
</feature>
<reference evidence="2 3" key="1">
    <citation type="submission" date="2016-04" db="EMBL/GenBank/DDBJ databases">
        <title>A degradative enzymes factory behind the ericoid mycorrhizal symbiosis.</title>
        <authorList>
            <consortium name="DOE Joint Genome Institute"/>
            <person name="Martino E."/>
            <person name="Morin E."/>
            <person name="Grelet G."/>
            <person name="Kuo A."/>
            <person name="Kohler A."/>
            <person name="Daghino S."/>
            <person name="Barry K."/>
            <person name="Choi C."/>
            <person name="Cichocki N."/>
            <person name="Clum A."/>
            <person name="Copeland A."/>
            <person name="Hainaut M."/>
            <person name="Haridas S."/>
            <person name="Labutti K."/>
            <person name="Lindquist E."/>
            <person name="Lipzen A."/>
            <person name="Khouja H.-R."/>
            <person name="Murat C."/>
            <person name="Ohm R."/>
            <person name="Olson A."/>
            <person name="Spatafora J."/>
            <person name="Veneault-Fourrey C."/>
            <person name="Henrissat B."/>
            <person name="Grigoriev I."/>
            <person name="Martin F."/>
            <person name="Perotto S."/>
        </authorList>
    </citation>
    <scope>NUCLEOTIDE SEQUENCE [LARGE SCALE GENOMIC DNA]</scope>
    <source>
        <strain evidence="2 3">F</strain>
    </source>
</reference>
<evidence type="ECO:0000313" key="2">
    <source>
        <dbReference type="EMBL" id="PMD48840.1"/>
    </source>
</evidence>
<dbReference type="Proteomes" id="UP000235786">
    <property type="component" value="Unassembled WGS sequence"/>
</dbReference>
<dbReference type="PANTHER" id="PTHR35910">
    <property type="entry name" value="2EXR DOMAIN-CONTAINING PROTEIN"/>
    <property type="match status" value="1"/>
</dbReference>
<proteinExistence type="predicted"/>
<sequence>MDQHRSVTTTTKRQKLKKAGRALKKFTLFPKLPPELRDMMWNIAAPGPRIVTVDAGECFNLNTNKFKMRFASDNKVHGMLRACRESRQIMLRLLPIRLPSKYWKKELRIGHHDVLSITKPEIFFEDLEYALEYELPIPVAISQIRALSFWITLSGHFNVPRFVQTVRSASTLHNFLFAFKSLQTVIFCISSEDKVNDTIDEDSFPDFTTDFDPKPLDTCQGSFFRCAKAHEAALKKTMQEWKDEDQCNALNIPEVKIVAKGWPLKPLPASEETGEKHSQ</sequence>
<accession>A0A2J6SDK7</accession>
<dbReference type="EMBL" id="KZ613937">
    <property type="protein sequence ID" value="PMD48840.1"/>
    <property type="molecule type" value="Genomic_DNA"/>
</dbReference>
<dbReference type="PANTHER" id="PTHR35910:SF6">
    <property type="entry name" value="2EXR DOMAIN-CONTAINING PROTEIN"/>
    <property type="match status" value="1"/>
</dbReference>
<evidence type="ECO:0000259" key="1">
    <source>
        <dbReference type="Pfam" id="PF20150"/>
    </source>
</evidence>
<gene>
    <name evidence="2" type="ORF">L207DRAFT_575488</name>
</gene>
<organism evidence="2 3">
    <name type="scientific">Hyaloscypha variabilis (strain UAMH 11265 / GT02V1 / F)</name>
    <name type="common">Meliniomyces variabilis</name>
    <dbReference type="NCBI Taxonomy" id="1149755"/>
    <lineage>
        <taxon>Eukaryota</taxon>
        <taxon>Fungi</taxon>
        <taxon>Dikarya</taxon>
        <taxon>Ascomycota</taxon>
        <taxon>Pezizomycotina</taxon>
        <taxon>Leotiomycetes</taxon>
        <taxon>Helotiales</taxon>
        <taxon>Hyaloscyphaceae</taxon>
        <taxon>Hyaloscypha</taxon>
        <taxon>Hyaloscypha variabilis</taxon>
    </lineage>
</organism>
<dbReference type="InterPro" id="IPR045518">
    <property type="entry name" value="2EXR"/>
</dbReference>
<dbReference type="Pfam" id="PF20150">
    <property type="entry name" value="2EXR"/>
    <property type="match status" value="1"/>
</dbReference>
<keyword evidence="3" id="KW-1185">Reference proteome</keyword>
<dbReference type="AlphaFoldDB" id="A0A2J6SDK7"/>
<name>A0A2J6SDK7_HYAVF</name>
<evidence type="ECO:0000313" key="3">
    <source>
        <dbReference type="Proteomes" id="UP000235786"/>
    </source>
</evidence>
<dbReference type="OrthoDB" id="3563411at2759"/>
<protein>
    <recommendedName>
        <fullName evidence="1">2EXR domain-containing protein</fullName>
    </recommendedName>
</protein>